<dbReference type="InterPro" id="IPR036412">
    <property type="entry name" value="HAD-like_sf"/>
</dbReference>
<dbReference type="Pfam" id="PF00702">
    <property type="entry name" value="Hydrolase"/>
    <property type="match status" value="1"/>
</dbReference>
<dbReference type="SUPFAM" id="SSF56784">
    <property type="entry name" value="HAD-like"/>
    <property type="match status" value="1"/>
</dbReference>
<evidence type="ECO:0000313" key="2">
    <source>
        <dbReference type="Proteomes" id="UP000292702"/>
    </source>
</evidence>
<accession>A0A4R0R3B6</accession>
<dbReference type="Gene3D" id="3.40.50.1000">
    <property type="entry name" value="HAD superfamily/HAD-like"/>
    <property type="match status" value="1"/>
</dbReference>
<dbReference type="InterPro" id="IPR052898">
    <property type="entry name" value="ACAD10-like"/>
</dbReference>
<dbReference type="STRING" id="92696.A0A4R0R3B6"/>
<protein>
    <submittedName>
        <fullName evidence="1">Uncharacterized protein</fullName>
    </submittedName>
</protein>
<dbReference type="EMBL" id="RWJN01000440">
    <property type="protein sequence ID" value="TCD61681.1"/>
    <property type="molecule type" value="Genomic_DNA"/>
</dbReference>
<name>A0A4R0R3B6_9APHY</name>
<reference evidence="1 2" key="1">
    <citation type="submission" date="2018-11" db="EMBL/GenBank/DDBJ databases">
        <title>Genome assembly of Steccherinum ochraceum LE-BIN_3174, the white-rot fungus of the Steccherinaceae family (The Residual Polyporoid clade, Polyporales, Basidiomycota).</title>
        <authorList>
            <person name="Fedorova T.V."/>
            <person name="Glazunova O.A."/>
            <person name="Landesman E.O."/>
            <person name="Moiseenko K.V."/>
            <person name="Psurtseva N.V."/>
            <person name="Savinova O.S."/>
            <person name="Shakhova N.V."/>
            <person name="Tyazhelova T.V."/>
            <person name="Vasina D.V."/>
        </authorList>
    </citation>
    <scope>NUCLEOTIDE SEQUENCE [LARGE SCALE GENOMIC DNA]</scope>
    <source>
        <strain evidence="1 2">LE-BIN_3174</strain>
    </source>
</reference>
<comment type="caution">
    <text evidence="1">The sequence shown here is derived from an EMBL/GenBank/DDBJ whole genome shotgun (WGS) entry which is preliminary data.</text>
</comment>
<dbReference type="NCBIfam" id="TIGR01509">
    <property type="entry name" value="HAD-SF-IA-v3"/>
    <property type="match status" value="1"/>
</dbReference>
<dbReference type="Proteomes" id="UP000292702">
    <property type="component" value="Unassembled WGS sequence"/>
</dbReference>
<dbReference type="AlphaFoldDB" id="A0A4R0R3B6"/>
<dbReference type="GO" id="GO:0016791">
    <property type="term" value="F:phosphatase activity"/>
    <property type="evidence" value="ECO:0007669"/>
    <property type="project" value="UniProtKB-ARBA"/>
</dbReference>
<dbReference type="InterPro" id="IPR023214">
    <property type="entry name" value="HAD_sf"/>
</dbReference>
<evidence type="ECO:0000313" key="1">
    <source>
        <dbReference type="EMBL" id="TCD61681.1"/>
    </source>
</evidence>
<dbReference type="InterPro" id="IPR006439">
    <property type="entry name" value="HAD-SF_hydro_IA"/>
</dbReference>
<sequence length="188" mass="21302">MVEAIRRIRASGKWRVIALTNNFSKTDTTIVGDMPLSRIREKYPDFIDAESEFKFLGWNEGATPPNLRAMFDDFVDSSAYGMRKPDPEFYMFACKKNGITPQQAVFLDDLGMNLKAAEQLGMETIRKSSEVRASRREYLMSDVDEFDYTAIVEVRIGGSLEAISQLEKKLGIDLTTGFNPTEYTPSKL</sequence>
<dbReference type="PANTHER" id="PTHR47829:SF1">
    <property type="entry name" value="HAD FAMILY PHOSPHATASE"/>
    <property type="match status" value="1"/>
</dbReference>
<dbReference type="PANTHER" id="PTHR47829">
    <property type="entry name" value="HYDROLASE, PUTATIVE (AFU_ORTHOLOGUE AFUA_1G12880)-RELATED"/>
    <property type="match status" value="1"/>
</dbReference>
<gene>
    <name evidence="1" type="ORF">EIP91_008103</name>
</gene>
<proteinExistence type="predicted"/>
<dbReference type="OrthoDB" id="1694274at2759"/>
<dbReference type="PRINTS" id="PR00413">
    <property type="entry name" value="HADHALOGNASE"/>
</dbReference>
<organism evidence="1 2">
    <name type="scientific">Steccherinum ochraceum</name>
    <dbReference type="NCBI Taxonomy" id="92696"/>
    <lineage>
        <taxon>Eukaryota</taxon>
        <taxon>Fungi</taxon>
        <taxon>Dikarya</taxon>
        <taxon>Basidiomycota</taxon>
        <taxon>Agaricomycotina</taxon>
        <taxon>Agaricomycetes</taxon>
        <taxon>Polyporales</taxon>
        <taxon>Steccherinaceae</taxon>
        <taxon>Steccherinum</taxon>
    </lineage>
</organism>
<keyword evidence="2" id="KW-1185">Reference proteome</keyword>